<gene>
    <name evidence="2" type="ORF">SAMN02745229_00784</name>
</gene>
<proteinExistence type="predicted"/>
<dbReference type="STRING" id="1121131.SAMN02745229_00784"/>
<dbReference type="InterPro" id="IPR018873">
    <property type="entry name" value="KilA-N_DNA-bd_domain"/>
</dbReference>
<sequence>MKKVMAGKKKEQTEKTKIEVIEITEELLREKLYVVRGVKVMLDTDLAKIYGYETKNFNKQVKNNAAKFEGDEFMFRLTKDEFDKILRCKNFTSSWGGPRYTPYAFTEQGVYMLMTVLKGELAVKQSRDFVRTFKKMKDYIVGNQTLIGQREVMRLSMQTTENMAEISKLRMDLGSVEKQMSDVMNQLNDVVTKSDLADMMNSFVNDEDNGWLMYNTKYCSADMAYSSIYSQAKKSVYLVDNYIGLRTLVMLKNAPVGADIKVFSDNVGNAKLHNVEFKDFCKEYPGINITMQHTGGVFHDRFIVLDYGTKNERVFLCGASSKDAGARITSIVEDFGIQKYDPIIKKLLKNAVLVLP</sequence>
<dbReference type="Proteomes" id="UP000184278">
    <property type="component" value="Unassembled WGS sequence"/>
</dbReference>
<protein>
    <submittedName>
        <fullName evidence="2">ORF6N domain-containing protein</fullName>
    </submittedName>
</protein>
<name>A0A1M5UXY1_BUTFI</name>
<accession>A0A1M5UXY1</accession>
<dbReference type="AlphaFoldDB" id="A0A1M5UXY1"/>
<organism evidence="2 3">
    <name type="scientific">Butyrivibrio fibrisolvens DSM 3071</name>
    <dbReference type="NCBI Taxonomy" id="1121131"/>
    <lineage>
        <taxon>Bacteria</taxon>
        <taxon>Bacillati</taxon>
        <taxon>Bacillota</taxon>
        <taxon>Clostridia</taxon>
        <taxon>Lachnospirales</taxon>
        <taxon>Lachnospiraceae</taxon>
        <taxon>Butyrivibrio</taxon>
    </lineage>
</organism>
<evidence type="ECO:0000259" key="1">
    <source>
        <dbReference type="Pfam" id="PF10543"/>
    </source>
</evidence>
<feature type="domain" description="KilA-N DNA-binding" evidence="1">
    <location>
        <begin position="31"/>
        <end position="116"/>
    </location>
</feature>
<evidence type="ECO:0000313" key="2">
    <source>
        <dbReference type="EMBL" id="SHH67744.1"/>
    </source>
</evidence>
<keyword evidence="3" id="KW-1185">Reference proteome</keyword>
<dbReference type="EMBL" id="FQXK01000006">
    <property type="protein sequence ID" value="SHH67744.1"/>
    <property type="molecule type" value="Genomic_DNA"/>
</dbReference>
<dbReference type="Pfam" id="PF10543">
    <property type="entry name" value="ORF6N"/>
    <property type="match status" value="1"/>
</dbReference>
<evidence type="ECO:0000313" key="3">
    <source>
        <dbReference type="Proteomes" id="UP000184278"/>
    </source>
</evidence>
<reference evidence="3" key="1">
    <citation type="submission" date="2016-11" db="EMBL/GenBank/DDBJ databases">
        <authorList>
            <person name="Varghese N."/>
            <person name="Submissions S."/>
        </authorList>
    </citation>
    <scope>NUCLEOTIDE SEQUENCE [LARGE SCALE GENOMIC DNA]</scope>
    <source>
        <strain evidence="3">DSM 3071</strain>
    </source>
</reference>